<proteinExistence type="predicted"/>
<gene>
    <name evidence="2" type="ORF">GCM10009422_22610</name>
</gene>
<keyword evidence="3" id="KW-1185">Reference proteome</keyword>
<comment type="caution">
    <text evidence="2">The sequence shown here is derived from an EMBL/GenBank/DDBJ whole genome shotgun (WGS) entry which is preliminary data.</text>
</comment>
<reference evidence="2 3" key="1">
    <citation type="journal article" date="2019" name="Int. J. Syst. Evol. Microbiol.">
        <title>The Global Catalogue of Microorganisms (GCM) 10K type strain sequencing project: providing services to taxonomists for standard genome sequencing and annotation.</title>
        <authorList>
            <consortium name="The Broad Institute Genomics Platform"/>
            <consortium name="The Broad Institute Genome Sequencing Center for Infectious Disease"/>
            <person name="Wu L."/>
            <person name="Ma J."/>
        </authorList>
    </citation>
    <scope>NUCLEOTIDE SEQUENCE [LARGE SCALE GENOMIC DNA]</scope>
    <source>
        <strain evidence="2 3">JCM 12928</strain>
    </source>
</reference>
<organism evidence="2 3">
    <name type="scientific">Brevundimonas kwangchunensis</name>
    <dbReference type="NCBI Taxonomy" id="322163"/>
    <lineage>
        <taxon>Bacteria</taxon>
        <taxon>Pseudomonadati</taxon>
        <taxon>Pseudomonadota</taxon>
        <taxon>Alphaproteobacteria</taxon>
        <taxon>Caulobacterales</taxon>
        <taxon>Caulobacteraceae</taxon>
        <taxon>Brevundimonas</taxon>
    </lineage>
</organism>
<accession>A0ABN1H0J8</accession>
<dbReference type="EMBL" id="BAAAGA010000005">
    <property type="protein sequence ID" value="GAA0625480.1"/>
    <property type="molecule type" value="Genomic_DNA"/>
</dbReference>
<dbReference type="Proteomes" id="UP001501352">
    <property type="component" value="Unassembled WGS sequence"/>
</dbReference>
<feature type="region of interest" description="Disordered" evidence="1">
    <location>
        <begin position="98"/>
        <end position="118"/>
    </location>
</feature>
<dbReference type="RefSeq" id="WP_343793807.1">
    <property type="nucleotide sequence ID" value="NZ_BAAAGA010000005.1"/>
</dbReference>
<sequence length="151" mass="16665">MARALKTFSYSDGFHVWTVAASSRIKALEAFGVKRDLFKDGSAKEIDSGPDREEALKSPGELIERGLSVDVGKVTKASATPKSKSDVGDRKRVEALERELDALDQTQTTEREELADRRTALDKEAAVLERTQTKTREALKSKLKTARAKLS</sequence>
<protein>
    <submittedName>
        <fullName evidence="2">Uncharacterized protein</fullName>
    </submittedName>
</protein>
<evidence type="ECO:0000313" key="3">
    <source>
        <dbReference type="Proteomes" id="UP001501352"/>
    </source>
</evidence>
<evidence type="ECO:0000313" key="2">
    <source>
        <dbReference type="EMBL" id="GAA0625480.1"/>
    </source>
</evidence>
<evidence type="ECO:0000256" key="1">
    <source>
        <dbReference type="SAM" id="MobiDB-lite"/>
    </source>
</evidence>
<name>A0ABN1H0J8_9CAUL</name>
<feature type="compositionally biased region" description="Basic and acidic residues" evidence="1">
    <location>
        <begin position="109"/>
        <end position="118"/>
    </location>
</feature>